<dbReference type="EMBL" id="AOIB01000026">
    <property type="protein sequence ID" value="ELY56772.1"/>
    <property type="molecule type" value="Genomic_DNA"/>
</dbReference>
<dbReference type="RefSeq" id="WP_005556597.1">
    <property type="nucleotide sequence ID" value="NZ_AOIB01000026.1"/>
</dbReference>
<evidence type="ECO:0000313" key="2">
    <source>
        <dbReference type="EMBL" id="ELY56772.1"/>
    </source>
</evidence>
<accession>L9X575</accession>
<dbReference type="AlphaFoldDB" id="L9X575"/>
<evidence type="ECO:0000313" key="3">
    <source>
        <dbReference type="Proteomes" id="UP000011688"/>
    </source>
</evidence>
<dbReference type="OrthoDB" id="386132at2157"/>
<organism evidence="2 3">
    <name type="scientific">Natronococcus amylolyticus DSM 10524</name>
    <dbReference type="NCBI Taxonomy" id="1227497"/>
    <lineage>
        <taxon>Archaea</taxon>
        <taxon>Methanobacteriati</taxon>
        <taxon>Methanobacteriota</taxon>
        <taxon>Stenosarchaea group</taxon>
        <taxon>Halobacteria</taxon>
        <taxon>Halobacteriales</taxon>
        <taxon>Natrialbaceae</taxon>
        <taxon>Natronococcus</taxon>
    </lineage>
</organism>
<feature type="region of interest" description="Disordered" evidence="1">
    <location>
        <begin position="46"/>
        <end position="69"/>
    </location>
</feature>
<sequence>MKGKPNIIDKDTISVVSQLDPDHIPTATRRRFVELFGAGAMVGLAGCMGDDDESAEESEPEEEEDEEGELLDLSLEIPSAIEDGSPTYDGRLSFHDYTNVSQGLYMGGAVARGSEFGHENYRAELADDYMREMGEECLDCLDEVMDSFWEDGALTPELRERDGGWEPVDSVDITEYPLAVYTYQAHHRGPRWEDEGHDDVYNGLVFSCAPYISSLGYYLLENHYEDGQFYHDTDRSEFDTESMANGLNAINGIGYAWVRYDAPDGESDMGKVDHSVLHAFLGYDEEELIEVIDEVVPVLDDHWDDERGIYDFGDATEYDLRTLAALVRGHKALYEIPEIFGDGADYTERFAERAAIMVERFLEADLEEPWGLPETVEYTTDGVVAASDTVDVAAQWEFITVSFGSWTITREREGELSPLLVSEYNDDLFDEIGEMTDTLLLGGMEYQRQDDGSVVAELDYETGDVIDDTHTASAHGAFLTGVGNVYRDHEAVERARDWDEADEELRDRSEAFHDQYVECAEQLREQFIR</sequence>
<evidence type="ECO:0000256" key="1">
    <source>
        <dbReference type="SAM" id="MobiDB-lite"/>
    </source>
</evidence>
<name>L9X575_9EURY</name>
<gene>
    <name evidence="2" type="ORF">C491_12235</name>
</gene>
<proteinExistence type="predicted"/>
<feature type="compositionally biased region" description="Acidic residues" evidence="1">
    <location>
        <begin position="49"/>
        <end position="69"/>
    </location>
</feature>
<reference evidence="2 3" key="1">
    <citation type="journal article" date="2014" name="PLoS Genet.">
        <title>Phylogenetically driven sequencing of extremely halophilic archaea reveals strategies for static and dynamic osmo-response.</title>
        <authorList>
            <person name="Becker E.A."/>
            <person name="Seitzer P.M."/>
            <person name="Tritt A."/>
            <person name="Larsen D."/>
            <person name="Krusor M."/>
            <person name="Yao A.I."/>
            <person name="Wu D."/>
            <person name="Madern D."/>
            <person name="Eisen J.A."/>
            <person name="Darling A.E."/>
            <person name="Facciotti M.T."/>
        </authorList>
    </citation>
    <scope>NUCLEOTIDE SEQUENCE [LARGE SCALE GENOMIC DNA]</scope>
    <source>
        <strain evidence="2 3">DSM 10524</strain>
    </source>
</reference>
<protein>
    <submittedName>
        <fullName evidence="2">Uncharacterized protein</fullName>
    </submittedName>
</protein>
<keyword evidence="3" id="KW-1185">Reference proteome</keyword>
<comment type="caution">
    <text evidence="2">The sequence shown here is derived from an EMBL/GenBank/DDBJ whole genome shotgun (WGS) entry which is preliminary data.</text>
</comment>
<dbReference type="Proteomes" id="UP000011688">
    <property type="component" value="Unassembled WGS sequence"/>
</dbReference>